<protein>
    <submittedName>
        <fullName evidence="1">Uncharacterized protein</fullName>
    </submittedName>
</protein>
<proteinExistence type="predicted"/>
<dbReference type="EMBL" id="LCNM01000010">
    <property type="protein sequence ID" value="KKU56294.1"/>
    <property type="molecule type" value="Genomic_DNA"/>
</dbReference>
<comment type="caution">
    <text evidence="1">The sequence shown here is derived from an EMBL/GenBank/DDBJ whole genome shotgun (WGS) entry which is preliminary data.</text>
</comment>
<name>A0A0G1RG56_9BACT</name>
<gene>
    <name evidence="1" type="ORF">UX78_C0010G0012</name>
</gene>
<evidence type="ECO:0000313" key="2">
    <source>
        <dbReference type="Proteomes" id="UP000034607"/>
    </source>
</evidence>
<organism evidence="1 2">
    <name type="scientific">Candidatus Amesbacteria bacterium GW2011_GWA2_47_11</name>
    <dbReference type="NCBI Taxonomy" id="1618357"/>
    <lineage>
        <taxon>Bacteria</taxon>
        <taxon>Candidatus Amesiibacteriota</taxon>
    </lineage>
</organism>
<reference evidence="1 2" key="1">
    <citation type="journal article" date="2015" name="Nature">
        <title>rRNA introns, odd ribosomes, and small enigmatic genomes across a large radiation of phyla.</title>
        <authorList>
            <person name="Brown C.T."/>
            <person name="Hug L.A."/>
            <person name="Thomas B.C."/>
            <person name="Sharon I."/>
            <person name="Castelle C.J."/>
            <person name="Singh A."/>
            <person name="Wilkins M.J."/>
            <person name="Williams K.H."/>
            <person name="Banfield J.F."/>
        </authorList>
    </citation>
    <scope>NUCLEOTIDE SEQUENCE [LARGE SCALE GENOMIC DNA]</scope>
</reference>
<sequence>MYNWLMSDLPIPNEVKADESGNNKGKEFDTAAQIGRMALKVARERTENRYSMPYLDPQRFPREAIEAIRTKSGDAPITDEDVTSARRGAVALAIEAAAQIIEAQAPRGLGVNEELSSLEQVFTLVQRGNGLLIQVEAQDPQAIIQSSREALARRQKVSPDQVKKTDDELKRWAEDNFQRAGQRIRRSVQAVQAYLGR</sequence>
<accession>A0A0G1RG56</accession>
<dbReference type="Proteomes" id="UP000034607">
    <property type="component" value="Unassembled WGS sequence"/>
</dbReference>
<dbReference type="AlphaFoldDB" id="A0A0G1RG56"/>
<evidence type="ECO:0000313" key="1">
    <source>
        <dbReference type="EMBL" id="KKU56294.1"/>
    </source>
</evidence>